<gene>
    <name evidence="1" type="ORF">A2Z33_03525</name>
</gene>
<proteinExistence type="predicted"/>
<accession>A0A1F5YW51</accession>
<evidence type="ECO:0000313" key="2">
    <source>
        <dbReference type="Proteomes" id="UP000178448"/>
    </source>
</evidence>
<reference evidence="1 2" key="1">
    <citation type="journal article" date="2016" name="Nat. Commun.">
        <title>Thousands of microbial genomes shed light on interconnected biogeochemical processes in an aquifer system.</title>
        <authorList>
            <person name="Anantharaman K."/>
            <person name="Brown C.T."/>
            <person name="Hug L.A."/>
            <person name="Sharon I."/>
            <person name="Castelle C.J."/>
            <person name="Probst A.J."/>
            <person name="Thomas B.C."/>
            <person name="Singh A."/>
            <person name="Wilkins M.J."/>
            <person name="Karaoz U."/>
            <person name="Brodie E.L."/>
            <person name="Williams K.H."/>
            <person name="Hubbard S.S."/>
            <person name="Banfield J.F."/>
        </authorList>
    </citation>
    <scope>NUCLEOTIDE SEQUENCE [LARGE SCALE GENOMIC DNA]</scope>
</reference>
<dbReference type="STRING" id="1798374.A2Z33_03525"/>
<organism evidence="1 2">
    <name type="scientific">Candidatus Gottesmanbacteria bacterium RBG_16_52_11</name>
    <dbReference type="NCBI Taxonomy" id="1798374"/>
    <lineage>
        <taxon>Bacteria</taxon>
        <taxon>Candidatus Gottesmaniibacteriota</taxon>
    </lineage>
</organism>
<evidence type="ECO:0000313" key="1">
    <source>
        <dbReference type="EMBL" id="OGG04197.1"/>
    </source>
</evidence>
<protein>
    <submittedName>
        <fullName evidence="1">Uncharacterized protein</fullName>
    </submittedName>
</protein>
<sequence>MAEAGIVNETETQTERPPVVAEVEQVFADKQEELNQALEPEKLSIYRQYRKEFQEHVLANMTEEEQGKIRTRLADFRNKLGAGYRDASIRVKDLVRNTTSLPYVLFGKGWPKGENYEHEIARAKAWGDLTDARMRMRLEERKAYQDSTLATFIKGTGKWALAGGVFGAIPGGVAAIPAAAVGAAVGGTAEVAYSKAQRVVDKIFGPPISVAR</sequence>
<comment type="caution">
    <text evidence="1">The sequence shown here is derived from an EMBL/GenBank/DDBJ whole genome shotgun (WGS) entry which is preliminary data.</text>
</comment>
<dbReference type="AlphaFoldDB" id="A0A1F5YW51"/>
<name>A0A1F5YW51_9BACT</name>
<dbReference type="EMBL" id="MFJD01000004">
    <property type="protein sequence ID" value="OGG04197.1"/>
    <property type="molecule type" value="Genomic_DNA"/>
</dbReference>
<dbReference type="Proteomes" id="UP000178448">
    <property type="component" value="Unassembled WGS sequence"/>
</dbReference>